<proteinExistence type="predicted"/>
<feature type="region of interest" description="Disordered" evidence="1">
    <location>
        <begin position="17"/>
        <end position="146"/>
    </location>
</feature>
<feature type="compositionally biased region" description="Basic residues" evidence="1">
    <location>
        <begin position="75"/>
        <end position="96"/>
    </location>
</feature>
<accession>A0AAN8Z417</accession>
<feature type="region of interest" description="Disordered" evidence="1">
    <location>
        <begin position="167"/>
        <end position="196"/>
    </location>
</feature>
<comment type="caution">
    <text evidence="2">The sequence shown here is derived from an EMBL/GenBank/DDBJ whole genome shotgun (WGS) entry which is preliminary data.</text>
</comment>
<evidence type="ECO:0000313" key="2">
    <source>
        <dbReference type="EMBL" id="KAK6923942.1"/>
    </source>
</evidence>
<evidence type="ECO:0000313" key="3">
    <source>
        <dbReference type="Proteomes" id="UP001370490"/>
    </source>
</evidence>
<dbReference type="Proteomes" id="UP001370490">
    <property type="component" value="Unassembled WGS sequence"/>
</dbReference>
<evidence type="ECO:0000256" key="1">
    <source>
        <dbReference type="SAM" id="MobiDB-lite"/>
    </source>
</evidence>
<feature type="compositionally biased region" description="Polar residues" evidence="1">
    <location>
        <begin position="186"/>
        <end position="196"/>
    </location>
</feature>
<dbReference type="AlphaFoldDB" id="A0AAN8Z417"/>
<feature type="compositionally biased region" description="Basic and acidic residues" evidence="1">
    <location>
        <begin position="170"/>
        <end position="185"/>
    </location>
</feature>
<name>A0AAN8Z417_9MAGN</name>
<feature type="compositionally biased region" description="Low complexity" evidence="1">
    <location>
        <begin position="27"/>
        <end position="36"/>
    </location>
</feature>
<reference evidence="2 3" key="1">
    <citation type="submission" date="2023-12" db="EMBL/GenBank/DDBJ databases">
        <title>A high-quality genome assembly for Dillenia turbinata (Dilleniales).</title>
        <authorList>
            <person name="Chanderbali A."/>
        </authorList>
    </citation>
    <scope>NUCLEOTIDE SEQUENCE [LARGE SCALE GENOMIC DNA]</scope>
    <source>
        <strain evidence="2">LSX21</strain>
        <tissue evidence="2">Leaf</tissue>
    </source>
</reference>
<sequence length="196" mass="22008">MRRNEKQRQFHEALVRMLYPPPPSPPQNQEVNQQVNDLRERLIVHGTPSVDDLEDGGSSSSGEEDGRCDSNKLTRSQRKRLRKKKLKEASAQRRRFIGPLLPSSASTDNQSNLNNEESPYVRQNASEKLPNITDYDTPGASDLAEVDESGGTIATCFKNKAKHRRMAKKLAKDRLQSSVVEKKTDQGSSCCNNQQS</sequence>
<protein>
    <submittedName>
        <fullName evidence="2">Uncharacterized protein</fullName>
    </submittedName>
</protein>
<keyword evidence="3" id="KW-1185">Reference proteome</keyword>
<dbReference type="EMBL" id="JBAMMX010000017">
    <property type="protein sequence ID" value="KAK6923942.1"/>
    <property type="molecule type" value="Genomic_DNA"/>
</dbReference>
<feature type="compositionally biased region" description="Polar residues" evidence="1">
    <location>
        <begin position="103"/>
        <end position="126"/>
    </location>
</feature>
<organism evidence="2 3">
    <name type="scientific">Dillenia turbinata</name>
    <dbReference type="NCBI Taxonomy" id="194707"/>
    <lineage>
        <taxon>Eukaryota</taxon>
        <taxon>Viridiplantae</taxon>
        <taxon>Streptophyta</taxon>
        <taxon>Embryophyta</taxon>
        <taxon>Tracheophyta</taxon>
        <taxon>Spermatophyta</taxon>
        <taxon>Magnoliopsida</taxon>
        <taxon>eudicotyledons</taxon>
        <taxon>Gunneridae</taxon>
        <taxon>Pentapetalae</taxon>
        <taxon>Dilleniales</taxon>
        <taxon>Dilleniaceae</taxon>
        <taxon>Dillenia</taxon>
    </lineage>
</organism>
<gene>
    <name evidence="2" type="ORF">RJ641_010142</name>
</gene>